<accession>A0ABX8ICD9</accession>
<dbReference type="GeneID" id="78560199"/>
<evidence type="ECO:0000313" key="2">
    <source>
        <dbReference type="Proteomes" id="UP000683442"/>
    </source>
</evidence>
<dbReference type="EMBL" id="CP076686">
    <property type="protein sequence ID" value="QWV11451.1"/>
    <property type="molecule type" value="Genomic_DNA"/>
</dbReference>
<keyword evidence="2" id="KW-1185">Reference proteome</keyword>
<sequence>MVKGISLPVAAPRNEAALSSTFSEIAGCSVEGVVFELLEELEPSRKHPLNKAIEAIKGAFIRCLIVFVRDMVILLNAWAEDRNNYSDRA</sequence>
<name>A0ABX8ICD9_9GAMM</name>
<dbReference type="RefSeq" id="WP_014576985.1">
    <property type="nucleotide sequence ID" value="NZ_CP076686.1"/>
</dbReference>
<organism evidence="1 2">
    <name type="scientific">Marinobacter adhaerens</name>
    <dbReference type="NCBI Taxonomy" id="1033846"/>
    <lineage>
        <taxon>Bacteria</taxon>
        <taxon>Pseudomonadati</taxon>
        <taxon>Pseudomonadota</taxon>
        <taxon>Gammaproteobacteria</taxon>
        <taxon>Pseudomonadales</taxon>
        <taxon>Marinobacteraceae</taxon>
        <taxon>Marinobacter</taxon>
    </lineage>
</organism>
<proteinExistence type="predicted"/>
<evidence type="ECO:0000313" key="1">
    <source>
        <dbReference type="EMBL" id="QWV11451.1"/>
    </source>
</evidence>
<reference evidence="1 2" key="1">
    <citation type="submission" date="2021-06" db="EMBL/GenBank/DDBJ databases">
        <title>Microbial metabolic specificity influences pelagic lipid remineralization.</title>
        <authorList>
            <person name="Behrendt L."/>
            <person name="Hunter J.E."/>
            <person name="Alcolombri U."/>
            <person name="Smriga S."/>
            <person name="Mincer T."/>
            <person name="Lowenstein D.P."/>
            <person name="Peaudecerf F.J."/>
            <person name="Fernandez V.I."/>
            <person name="Fredricks H."/>
            <person name="Almblad H."/>
            <person name="Harrison J.J."/>
            <person name="Stocker R."/>
            <person name="Van Mooy B.A.S."/>
        </authorList>
    </citation>
    <scope>NUCLEOTIDE SEQUENCE [LARGE SCALE GENOMIC DNA]</scope>
    <source>
        <strain evidence="1 2">HP15-B</strain>
    </source>
</reference>
<protein>
    <submittedName>
        <fullName evidence="1">Uncharacterized protein</fullName>
    </submittedName>
</protein>
<gene>
    <name evidence="1" type="ORF">KQ249_12150</name>
</gene>
<dbReference type="Proteomes" id="UP000683442">
    <property type="component" value="Chromosome"/>
</dbReference>